<evidence type="ECO:0000313" key="3">
    <source>
        <dbReference type="EMBL" id="MBC8768691.1"/>
    </source>
</evidence>
<dbReference type="InterPro" id="IPR052893">
    <property type="entry name" value="TCS_response_regulator"/>
</dbReference>
<dbReference type="PANTHER" id="PTHR44520">
    <property type="entry name" value="RESPONSE REGULATOR RCP1-RELATED"/>
    <property type="match status" value="1"/>
</dbReference>
<evidence type="ECO:0000259" key="2">
    <source>
        <dbReference type="PROSITE" id="PS50110"/>
    </source>
</evidence>
<dbReference type="RefSeq" id="WP_187584820.1">
    <property type="nucleotide sequence ID" value="NZ_JACLHY010000010.1"/>
</dbReference>
<dbReference type="EMBL" id="JACLHY010000010">
    <property type="protein sequence ID" value="MBC8768691.1"/>
    <property type="molecule type" value="Genomic_DNA"/>
</dbReference>
<organism evidence="3 4">
    <name type="scientific">Arenibacter arenosicollis</name>
    <dbReference type="NCBI Taxonomy" id="2762274"/>
    <lineage>
        <taxon>Bacteria</taxon>
        <taxon>Pseudomonadati</taxon>
        <taxon>Bacteroidota</taxon>
        <taxon>Flavobacteriia</taxon>
        <taxon>Flavobacteriales</taxon>
        <taxon>Flavobacteriaceae</taxon>
        <taxon>Arenibacter</taxon>
    </lineage>
</organism>
<name>A0ABR7QND3_9FLAO</name>
<keyword evidence="4" id="KW-1185">Reference proteome</keyword>
<dbReference type="PROSITE" id="PS50110">
    <property type="entry name" value="RESPONSE_REGULATORY"/>
    <property type="match status" value="1"/>
</dbReference>
<proteinExistence type="predicted"/>
<dbReference type="Proteomes" id="UP000618952">
    <property type="component" value="Unassembled WGS sequence"/>
</dbReference>
<evidence type="ECO:0000313" key="4">
    <source>
        <dbReference type="Proteomes" id="UP000618952"/>
    </source>
</evidence>
<protein>
    <submittedName>
        <fullName evidence="3">Response regulator</fullName>
    </submittedName>
</protein>
<dbReference type="Pfam" id="PF00072">
    <property type="entry name" value="Response_reg"/>
    <property type="match status" value="1"/>
</dbReference>
<keyword evidence="1" id="KW-0597">Phosphoprotein</keyword>
<reference evidence="3 4" key="1">
    <citation type="submission" date="2020-08" db="EMBL/GenBank/DDBJ databases">
        <title>Arenibacter gaetbuli sp. nov., isolated from a sand dune.</title>
        <authorList>
            <person name="Park S."/>
            <person name="Yoon J.-H."/>
        </authorList>
    </citation>
    <scope>NUCLEOTIDE SEQUENCE [LARGE SCALE GENOMIC DNA]</scope>
    <source>
        <strain evidence="3 4">BSSL-BM3</strain>
    </source>
</reference>
<dbReference type="SUPFAM" id="SSF52172">
    <property type="entry name" value="CheY-like"/>
    <property type="match status" value="1"/>
</dbReference>
<dbReference type="SMART" id="SM00448">
    <property type="entry name" value="REC"/>
    <property type="match status" value="1"/>
</dbReference>
<dbReference type="Gene3D" id="3.40.50.2300">
    <property type="match status" value="1"/>
</dbReference>
<gene>
    <name evidence="3" type="ORF">H4O18_11865</name>
</gene>
<dbReference type="InterPro" id="IPR011006">
    <property type="entry name" value="CheY-like_superfamily"/>
</dbReference>
<evidence type="ECO:0000256" key="1">
    <source>
        <dbReference type="PROSITE-ProRule" id="PRU00169"/>
    </source>
</evidence>
<feature type="domain" description="Response regulatory" evidence="2">
    <location>
        <begin position="5"/>
        <end position="125"/>
    </location>
</feature>
<comment type="caution">
    <text evidence="3">The sequence shown here is derived from an EMBL/GenBank/DDBJ whole genome shotgun (WGS) entry which is preliminary data.</text>
</comment>
<feature type="modified residue" description="4-aspartylphosphate" evidence="1">
    <location>
        <position position="58"/>
    </location>
</feature>
<sequence>MKAIKIYLADDDSEDRILFMEALSEIPLKTEVTQFENGIDLMDDLFSNKPLPDAIFLDLRMPLMDGFECLTDIRSFKQFSNIKVIVYSSSFHQREVNQLKEDGANQYLQKPNSFGQLKNLLFQSIEPLQEEGETKSTD</sequence>
<dbReference type="InterPro" id="IPR001789">
    <property type="entry name" value="Sig_transdc_resp-reg_receiver"/>
</dbReference>
<accession>A0ABR7QND3</accession>